<evidence type="ECO:0000256" key="6">
    <source>
        <dbReference type="ARBA" id="ARBA00023136"/>
    </source>
</evidence>
<proteinExistence type="predicted"/>
<dbReference type="InterPro" id="IPR056744">
    <property type="entry name" value="TRM5/TYW2-like_N"/>
</dbReference>
<dbReference type="SUPFAM" id="SSF53335">
    <property type="entry name" value="S-adenosyl-L-methionine-dependent methyltransferases"/>
    <property type="match status" value="1"/>
</dbReference>
<dbReference type="InterPro" id="IPR036259">
    <property type="entry name" value="MFS_trans_sf"/>
</dbReference>
<dbReference type="Gene3D" id="3.30.300.110">
    <property type="entry name" value="Met-10+ protein-like domains"/>
    <property type="match status" value="1"/>
</dbReference>
<feature type="transmembrane region" description="Helical" evidence="8">
    <location>
        <begin position="448"/>
        <end position="469"/>
    </location>
</feature>
<feature type="domain" description="SAM-dependent methyltransferase TRM5/TYW2-type" evidence="9">
    <location>
        <begin position="633"/>
        <end position="995"/>
    </location>
</feature>
<evidence type="ECO:0000313" key="10">
    <source>
        <dbReference type="EMBL" id="CAB3397712.1"/>
    </source>
</evidence>
<dbReference type="OrthoDB" id="408788at2759"/>
<dbReference type="InterPro" id="IPR056743">
    <property type="entry name" value="TRM5-TYW2-like_MTfase"/>
</dbReference>
<feature type="transmembrane region" description="Helical" evidence="8">
    <location>
        <begin position="270"/>
        <end position="293"/>
    </location>
</feature>
<comment type="subcellular location">
    <subcellularLocation>
        <location evidence="1">Membrane</location>
        <topology evidence="1">Multi-pass membrane protein</topology>
    </subcellularLocation>
</comment>
<dbReference type="Pfam" id="PF02475">
    <property type="entry name" value="TRM5-TYW2_MTfase"/>
    <property type="match status" value="1"/>
</dbReference>
<keyword evidence="4 8" id="KW-0812">Transmembrane</keyword>
<dbReference type="SUPFAM" id="SSF103473">
    <property type="entry name" value="MFS general substrate transporter"/>
    <property type="match status" value="1"/>
</dbReference>
<keyword evidence="5 8" id="KW-1133">Transmembrane helix</keyword>
<dbReference type="GO" id="GO:0022857">
    <property type="term" value="F:transmembrane transporter activity"/>
    <property type="evidence" value="ECO:0007669"/>
    <property type="project" value="InterPro"/>
</dbReference>
<dbReference type="PROSITE" id="PS51684">
    <property type="entry name" value="SAM_MT_TRM5_TYW2"/>
    <property type="match status" value="1"/>
</dbReference>
<dbReference type="InterPro" id="IPR029063">
    <property type="entry name" value="SAM-dependent_MTases_sf"/>
</dbReference>
<dbReference type="GO" id="GO:0016740">
    <property type="term" value="F:transferase activity"/>
    <property type="evidence" value="ECO:0007669"/>
    <property type="project" value="UniProtKB-KW"/>
</dbReference>
<sequence>MSNPHLNNSAHPVRRRFDSEHADTIQSEISMSVVTDDTRMFGNRRRSTFMGVNDSSGCCFSINAEPVLFLITSCFGIYSINTSLFTYWARCVEIAQGRSDLSTNATYSCALLSKLNSTLENDVQSDIADAKIYLQLASSIPTLIICPLIGTYSDRHGRKLPLIFSLFGILLATICHLLSTLTYTSINMYYFLFAGETIMGLFGGGPSVITTCLAIVTDDVRHKLKPGSSTVPMRVMISSIGQSVGMMFGTFIVSLISIPALSSIEKHSFGYVKCATIQVGISLIALIYTVFFVRETHFPKHEDFQYNVFNEEDEEVDEQNEIALKHSRCRRLFQYVSAVLTVLTVRRPGWTRLCLCVSLILIFVEFLSNDPALLLLLVKRMPFSWNDSMFSYFSLIRSFISTAGMIFCPLLLTLCHWLGKDSLLIIAGLLASSFISFITAFATSTEHIFITAGLTLLTGAMQPAYRSFLPRMVAKEETARLLTCATILLSFSPIISSLVFNSIFEASMTWWPGFAFFVAGIFQATVFIGQTIVHILMRPQWKLDKQLRNRRLVENESQEEIDDHPPDSEQRSISNTAVDSDGVDNAMAAPRKSSDAILAKASNFGQMLEDVRKLAISKSLWDDEMQRDLPKKWEKHGDLIVFPQNSFTHKNWRYIGREVWPVVAKALNVARVGRKRQIDELRTPHVDLLYGSDGWVEHIDERGVRFLYDATKRVFDNYKKTEMKRIAKWACQGQTIIDLYASLGYFSLTFLVACEAKNVVSIDWNEDILESLIRSAQVNHVDDKLLVIHGDCRRVCPSQSADRIYLGLLPSCKAHWLVACKALKPEGGMIHINEIIDVNAKKEAEVKKEPRKLLRQATLPATMPAEEDELEKRLNAVAERLKKEKQESDENQIPSETEEKKEKKKFTRSATIVEEMENRVLPDVKIWKEFEQLGWAKISEKHKEFAMECAQSCTRFLNNIHLSDAMYCTTIVNVTRYGEVSKGKEHIVLDILCCQQTAPIEHLIAKFTAENLKPLN</sequence>
<evidence type="ECO:0000256" key="2">
    <source>
        <dbReference type="ARBA" id="ARBA00022679"/>
    </source>
</evidence>
<feature type="region of interest" description="Disordered" evidence="7">
    <location>
        <begin position="554"/>
        <end position="585"/>
    </location>
</feature>
<feature type="transmembrane region" description="Helical" evidence="8">
    <location>
        <begin position="353"/>
        <end position="378"/>
    </location>
</feature>
<dbReference type="PANTHER" id="PTHR23507">
    <property type="entry name" value="ZGC:174356"/>
    <property type="match status" value="1"/>
</dbReference>
<feature type="transmembrane region" description="Helical" evidence="8">
    <location>
        <begin position="481"/>
        <end position="504"/>
    </location>
</feature>
<gene>
    <name evidence="10" type="ORF">CBOVIS_LOCUS1086</name>
</gene>
<dbReference type="AlphaFoldDB" id="A0A8S1EJ59"/>
<feature type="transmembrane region" description="Helical" evidence="8">
    <location>
        <begin position="510"/>
        <end position="536"/>
    </location>
</feature>
<dbReference type="Gene3D" id="3.40.50.150">
    <property type="entry name" value="Vaccinia Virus protein VP39"/>
    <property type="match status" value="1"/>
</dbReference>
<dbReference type="Gene3D" id="1.20.1250.20">
    <property type="entry name" value="MFS general substrate transporter like domains"/>
    <property type="match status" value="1"/>
</dbReference>
<feature type="transmembrane region" description="Helical" evidence="8">
    <location>
        <begin position="162"/>
        <end position="183"/>
    </location>
</feature>
<evidence type="ECO:0000256" key="4">
    <source>
        <dbReference type="ARBA" id="ARBA00022692"/>
    </source>
</evidence>
<dbReference type="EMBL" id="CADEPM010000001">
    <property type="protein sequence ID" value="CAB3397712.1"/>
    <property type="molecule type" value="Genomic_DNA"/>
</dbReference>
<evidence type="ECO:0000313" key="11">
    <source>
        <dbReference type="Proteomes" id="UP000494206"/>
    </source>
</evidence>
<organism evidence="10 11">
    <name type="scientific">Caenorhabditis bovis</name>
    <dbReference type="NCBI Taxonomy" id="2654633"/>
    <lineage>
        <taxon>Eukaryota</taxon>
        <taxon>Metazoa</taxon>
        <taxon>Ecdysozoa</taxon>
        <taxon>Nematoda</taxon>
        <taxon>Chromadorea</taxon>
        <taxon>Rhabditida</taxon>
        <taxon>Rhabditina</taxon>
        <taxon>Rhabditomorpha</taxon>
        <taxon>Rhabditoidea</taxon>
        <taxon>Rhabditidae</taxon>
        <taxon>Peloderinae</taxon>
        <taxon>Caenorhabditis</taxon>
    </lineage>
</organism>
<evidence type="ECO:0000259" key="9">
    <source>
        <dbReference type="PROSITE" id="PS51684"/>
    </source>
</evidence>
<reference evidence="10 11" key="1">
    <citation type="submission" date="2020-04" db="EMBL/GenBank/DDBJ databases">
        <authorList>
            <person name="Laetsch R D."/>
            <person name="Stevens L."/>
            <person name="Kumar S."/>
            <person name="Blaxter L. M."/>
        </authorList>
    </citation>
    <scope>NUCLEOTIDE SEQUENCE [LARGE SCALE GENOMIC DNA]</scope>
</reference>
<dbReference type="Pfam" id="PF07690">
    <property type="entry name" value="MFS_1"/>
    <property type="match status" value="1"/>
</dbReference>
<comment type="caution">
    <text evidence="10">The sequence shown here is derived from an EMBL/GenBank/DDBJ whole genome shotgun (WGS) entry which is preliminary data.</text>
</comment>
<feature type="region of interest" description="Disordered" evidence="7">
    <location>
        <begin position="881"/>
        <end position="904"/>
    </location>
</feature>
<feature type="transmembrane region" description="Helical" evidence="8">
    <location>
        <begin position="189"/>
        <end position="216"/>
    </location>
</feature>
<dbReference type="GO" id="GO:0006400">
    <property type="term" value="P:tRNA modification"/>
    <property type="evidence" value="ECO:0007669"/>
    <property type="project" value="UniProtKB-ARBA"/>
</dbReference>
<accession>A0A8S1EJ59</accession>
<dbReference type="CDD" id="cd02440">
    <property type="entry name" value="AdoMet_MTases"/>
    <property type="match status" value="1"/>
</dbReference>
<keyword evidence="11" id="KW-1185">Reference proteome</keyword>
<keyword evidence="2" id="KW-0808">Transferase</keyword>
<keyword evidence="6 8" id="KW-0472">Membrane</keyword>
<dbReference type="Proteomes" id="UP000494206">
    <property type="component" value="Unassembled WGS sequence"/>
</dbReference>
<keyword evidence="3" id="KW-0949">S-adenosyl-L-methionine</keyword>
<feature type="transmembrane region" description="Helical" evidence="8">
    <location>
        <begin position="390"/>
        <end position="411"/>
    </location>
</feature>
<dbReference type="PANTHER" id="PTHR23507:SF6">
    <property type="entry name" value="PROTON-COUPLED FOLATE TRANSPORTER"/>
    <property type="match status" value="1"/>
</dbReference>
<dbReference type="Pfam" id="PF25133">
    <property type="entry name" value="TYW2_N_2"/>
    <property type="match status" value="1"/>
</dbReference>
<dbReference type="GO" id="GO:0016020">
    <property type="term" value="C:membrane"/>
    <property type="evidence" value="ECO:0007669"/>
    <property type="project" value="UniProtKB-SubCell"/>
</dbReference>
<evidence type="ECO:0000256" key="7">
    <source>
        <dbReference type="SAM" id="MobiDB-lite"/>
    </source>
</evidence>
<evidence type="ECO:0000256" key="3">
    <source>
        <dbReference type="ARBA" id="ARBA00022691"/>
    </source>
</evidence>
<evidence type="ECO:0000256" key="1">
    <source>
        <dbReference type="ARBA" id="ARBA00004141"/>
    </source>
</evidence>
<name>A0A8S1EJ59_9PELO</name>
<feature type="transmembrane region" description="Helical" evidence="8">
    <location>
        <begin position="423"/>
        <end position="442"/>
    </location>
</feature>
<protein>
    <recommendedName>
        <fullName evidence="9">SAM-dependent methyltransferase TRM5/TYW2-type domain-containing protein</fullName>
    </recommendedName>
</protein>
<dbReference type="InterPro" id="IPR030382">
    <property type="entry name" value="MeTrfase_TRM5/TYW2"/>
</dbReference>
<evidence type="ECO:0000256" key="8">
    <source>
        <dbReference type="SAM" id="Phobius"/>
    </source>
</evidence>
<dbReference type="FunFam" id="3.30.300.110:FF:000002">
    <property type="entry name" value="tRNA wybutosine-synthesizing protein 2 homolog"/>
    <property type="match status" value="1"/>
</dbReference>
<feature type="transmembrane region" description="Helical" evidence="8">
    <location>
        <begin position="237"/>
        <end position="258"/>
    </location>
</feature>
<evidence type="ECO:0000256" key="5">
    <source>
        <dbReference type="ARBA" id="ARBA00022989"/>
    </source>
</evidence>
<dbReference type="InterPro" id="IPR011701">
    <property type="entry name" value="MFS"/>
</dbReference>